<comment type="caution">
    <text evidence="2">The sequence shown here is derived from an EMBL/GenBank/DDBJ whole genome shotgun (WGS) entry which is preliminary data.</text>
</comment>
<keyword evidence="3" id="KW-1185">Reference proteome</keyword>
<protein>
    <submittedName>
        <fullName evidence="2">HNH endonuclease</fullName>
    </submittedName>
</protein>
<proteinExistence type="predicted"/>
<evidence type="ECO:0000313" key="3">
    <source>
        <dbReference type="Proteomes" id="UP000729290"/>
    </source>
</evidence>
<dbReference type="SMART" id="SM00507">
    <property type="entry name" value="HNHc"/>
    <property type="match status" value="1"/>
</dbReference>
<organism evidence="2 3">
    <name type="scientific">Anaerotignum lactatifermentans</name>
    <dbReference type="NCBI Taxonomy" id="160404"/>
    <lineage>
        <taxon>Bacteria</taxon>
        <taxon>Bacillati</taxon>
        <taxon>Bacillota</taxon>
        <taxon>Clostridia</taxon>
        <taxon>Lachnospirales</taxon>
        <taxon>Anaerotignaceae</taxon>
        <taxon>Anaerotignum</taxon>
    </lineage>
</organism>
<dbReference type="Pfam" id="PF01844">
    <property type="entry name" value="HNH"/>
    <property type="match status" value="1"/>
</dbReference>
<accession>A0ABS2GAY0</accession>
<name>A0ABS2GAY0_9FIRM</name>
<evidence type="ECO:0000259" key="1">
    <source>
        <dbReference type="SMART" id="SM00507"/>
    </source>
</evidence>
<dbReference type="CDD" id="cd00085">
    <property type="entry name" value="HNHc"/>
    <property type="match status" value="1"/>
</dbReference>
<dbReference type="InterPro" id="IPR002711">
    <property type="entry name" value="HNH"/>
</dbReference>
<keyword evidence="2" id="KW-0540">Nuclease</keyword>
<evidence type="ECO:0000313" key="2">
    <source>
        <dbReference type="EMBL" id="MBM6878596.1"/>
    </source>
</evidence>
<dbReference type="EMBL" id="JACSNV010000017">
    <property type="protein sequence ID" value="MBM6878596.1"/>
    <property type="molecule type" value="Genomic_DNA"/>
</dbReference>
<gene>
    <name evidence="2" type="ORF">H9X83_10575</name>
</gene>
<dbReference type="InterPro" id="IPR003615">
    <property type="entry name" value="HNH_nuc"/>
</dbReference>
<feature type="domain" description="HNH nuclease" evidence="1">
    <location>
        <begin position="42"/>
        <end position="104"/>
    </location>
</feature>
<dbReference type="Proteomes" id="UP000729290">
    <property type="component" value="Unassembled WGS sequence"/>
</dbReference>
<keyword evidence="2" id="KW-0378">Hydrolase</keyword>
<sequence>MLRSCPYCGRIHDKKYICSKKPIRKKYGTEQNRFRSKNVWTKKAKEIKERDMFLCQICMKKLFDTVRQFNSQELEVHHIVPLADDYDLRLENENLITLCVRHHKMADAGIIPEPLLLEIARENEENGCQVVADIPP</sequence>
<dbReference type="GO" id="GO:0004519">
    <property type="term" value="F:endonuclease activity"/>
    <property type="evidence" value="ECO:0007669"/>
    <property type="project" value="UniProtKB-KW"/>
</dbReference>
<reference evidence="2 3" key="1">
    <citation type="journal article" date="2021" name="Sci. Rep.">
        <title>The distribution of antibiotic resistance genes in chicken gut microbiota commensals.</title>
        <authorList>
            <person name="Juricova H."/>
            <person name="Matiasovicova J."/>
            <person name="Kubasova T."/>
            <person name="Cejkova D."/>
            <person name="Rychlik I."/>
        </authorList>
    </citation>
    <scope>NUCLEOTIDE SEQUENCE [LARGE SCALE GENOMIC DNA]</scope>
    <source>
        <strain evidence="2 3">An431b</strain>
    </source>
</reference>
<dbReference type="Gene3D" id="1.10.30.50">
    <property type="match status" value="1"/>
</dbReference>
<keyword evidence="2" id="KW-0255">Endonuclease</keyword>